<gene>
    <name evidence="7" type="ORF">SYN_02599</name>
</gene>
<evidence type="ECO:0000256" key="4">
    <source>
        <dbReference type="ARBA" id="ARBA00022840"/>
    </source>
</evidence>
<dbReference type="GO" id="GO:0005829">
    <property type="term" value="C:cytosol"/>
    <property type="evidence" value="ECO:0007669"/>
    <property type="project" value="TreeGrafter"/>
</dbReference>
<dbReference type="eggNOG" id="COG0210">
    <property type="taxonomic scope" value="Bacteria"/>
</dbReference>
<keyword evidence="1 5" id="KW-0547">Nucleotide-binding</keyword>
<dbReference type="InParanoid" id="Q2LPW8"/>
<dbReference type="PANTHER" id="PTHR11070:SF63">
    <property type="entry name" value="DNA HELICASE IV"/>
    <property type="match status" value="1"/>
</dbReference>
<dbReference type="InterPro" id="IPR027417">
    <property type="entry name" value="P-loop_NTPase"/>
</dbReference>
<dbReference type="CDD" id="cd17932">
    <property type="entry name" value="DEXQc_UvrD"/>
    <property type="match status" value="1"/>
</dbReference>
<organism evidence="7 8">
    <name type="scientific">Syntrophus aciditrophicus (strain SB)</name>
    <dbReference type="NCBI Taxonomy" id="56780"/>
    <lineage>
        <taxon>Bacteria</taxon>
        <taxon>Pseudomonadati</taxon>
        <taxon>Thermodesulfobacteriota</taxon>
        <taxon>Syntrophia</taxon>
        <taxon>Syntrophales</taxon>
        <taxon>Syntrophaceae</taxon>
        <taxon>Syntrophus</taxon>
    </lineage>
</organism>
<dbReference type="PROSITE" id="PS51198">
    <property type="entry name" value="UVRD_HELICASE_ATP_BIND"/>
    <property type="match status" value="1"/>
</dbReference>
<keyword evidence="3 5" id="KW-0347">Helicase</keyword>
<dbReference type="GO" id="GO:0043138">
    <property type="term" value="F:3'-5' DNA helicase activity"/>
    <property type="evidence" value="ECO:0007669"/>
    <property type="project" value="TreeGrafter"/>
</dbReference>
<keyword evidence="2 5" id="KW-0378">Hydrolase</keyword>
<dbReference type="EMBL" id="CP000252">
    <property type="protein sequence ID" value="ABC76325.1"/>
    <property type="molecule type" value="Genomic_DNA"/>
</dbReference>
<dbReference type="HOGENOM" id="CLU_969526_0_0_7"/>
<dbReference type="STRING" id="56780.SYN_02599"/>
<dbReference type="Proteomes" id="UP000001933">
    <property type="component" value="Chromosome"/>
</dbReference>
<sequence>MLAAVASKAAWMAEALHLAMAYFSLERDVFISHWLPERQKELARQTTPESWRNIVESLNNPVQQHIVTDDREKTNVLVLAGPGSGKTRVLVHRIAYLVRVKRENARGILALAYNRHAAVEIRRRLADLIGDDARGVTVLTCHALAMRLAGVSFAGHTEMLDDDAFKKVLQQAVALLKREGLPPEEADEQRDRLLAGFRWILVDEYQDIGPEQYELISALAGRTSQDEDGRLSLFAVGDDDQNIYAFDGASVEFIRRFESDYDAKPAYLIDNYRSTAHTLGDFWGKVE</sequence>
<dbReference type="AlphaFoldDB" id="Q2LPW8"/>
<accession>Q2LPW8</accession>
<dbReference type="KEGG" id="sat:SYN_02599"/>
<evidence type="ECO:0000259" key="6">
    <source>
        <dbReference type="PROSITE" id="PS51198"/>
    </source>
</evidence>
<evidence type="ECO:0000256" key="3">
    <source>
        <dbReference type="ARBA" id="ARBA00022806"/>
    </source>
</evidence>
<evidence type="ECO:0000313" key="7">
    <source>
        <dbReference type="EMBL" id="ABC76325.1"/>
    </source>
</evidence>
<dbReference type="GO" id="GO:0016787">
    <property type="term" value="F:hydrolase activity"/>
    <property type="evidence" value="ECO:0007669"/>
    <property type="project" value="UniProtKB-UniRule"/>
</dbReference>
<evidence type="ECO:0000256" key="1">
    <source>
        <dbReference type="ARBA" id="ARBA00022741"/>
    </source>
</evidence>
<dbReference type="Pfam" id="PF13245">
    <property type="entry name" value="AAA_19"/>
    <property type="match status" value="1"/>
</dbReference>
<dbReference type="InterPro" id="IPR014016">
    <property type="entry name" value="UvrD-like_ATP-bd"/>
</dbReference>
<keyword evidence="8" id="KW-1185">Reference proteome</keyword>
<dbReference type="SUPFAM" id="SSF52540">
    <property type="entry name" value="P-loop containing nucleoside triphosphate hydrolases"/>
    <property type="match status" value="1"/>
</dbReference>
<dbReference type="GO" id="GO:0003677">
    <property type="term" value="F:DNA binding"/>
    <property type="evidence" value="ECO:0007669"/>
    <property type="project" value="InterPro"/>
</dbReference>
<proteinExistence type="predicted"/>
<feature type="binding site" evidence="5">
    <location>
        <begin position="80"/>
        <end position="87"/>
    </location>
    <ligand>
        <name>ATP</name>
        <dbReference type="ChEBI" id="CHEBI:30616"/>
    </ligand>
</feature>
<dbReference type="Gene3D" id="3.40.50.300">
    <property type="entry name" value="P-loop containing nucleotide triphosphate hydrolases"/>
    <property type="match status" value="1"/>
</dbReference>
<evidence type="ECO:0000256" key="2">
    <source>
        <dbReference type="ARBA" id="ARBA00022801"/>
    </source>
</evidence>
<name>Q2LPW8_SYNAS</name>
<reference evidence="7 8" key="1">
    <citation type="journal article" date="2007" name="Proc. Natl. Acad. Sci. U.S.A.">
        <title>The genome of Syntrophus aciditrophicus: life at the thermodynamic limit of microbial growth.</title>
        <authorList>
            <person name="McInerney M.J."/>
            <person name="Rohlin L."/>
            <person name="Mouttaki H."/>
            <person name="Kim U."/>
            <person name="Krupp R.S."/>
            <person name="Rios-Hernandez L."/>
            <person name="Sieber J."/>
            <person name="Struchtemeyer C.G."/>
            <person name="Bhattacharyya A."/>
            <person name="Campbell J.W."/>
            <person name="Gunsalus R.P."/>
        </authorList>
    </citation>
    <scope>NUCLEOTIDE SEQUENCE [LARGE SCALE GENOMIC DNA]</scope>
    <source>
        <strain evidence="7 8">SB</strain>
    </source>
</reference>
<evidence type="ECO:0000256" key="5">
    <source>
        <dbReference type="PROSITE-ProRule" id="PRU00560"/>
    </source>
</evidence>
<dbReference type="InterPro" id="IPR000212">
    <property type="entry name" value="DNA_helicase_UvrD/REP"/>
</dbReference>
<evidence type="ECO:0000313" key="8">
    <source>
        <dbReference type="Proteomes" id="UP000001933"/>
    </source>
</evidence>
<keyword evidence="4 5" id="KW-0067">ATP-binding</keyword>
<feature type="domain" description="UvrD-like helicase ATP-binding" evidence="6">
    <location>
        <begin position="59"/>
        <end position="275"/>
    </location>
</feature>
<protein>
    <submittedName>
        <fullName evidence="7">Superfamily I DNA and RNA helicase</fullName>
    </submittedName>
</protein>
<dbReference type="GO" id="GO:0000725">
    <property type="term" value="P:recombinational repair"/>
    <property type="evidence" value="ECO:0007669"/>
    <property type="project" value="TreeGrafter"/>
</dbReference>
<dbReference type="GO" id="GO:0005524">
    <property type="term" value="F:ATP binding"/>
    <property type="evidence" value="ECO:0007669"/>
    <property type="project" value="UniProtKB-UniRule"/>
</dbReference>
<dbReference type="PANTHER" id="PTHR11070">
    <property type="entry name" value="UVRD / RECB / PCRA DNA HELICASE FAMILY MEMBER"/>
    <property type="match status" value="1"/>
</dbReference>